<dbReference type="AlphaFoldDB" id="A0A1I7VWB7"/>
<protein>
    <submittedName>
        <fullName evidence="2">DUF5641 domain-containing protein</fullName>
    </submittedName>
</protein>
<proteinExistence type="predicted"/>
<name>A0A1I7VWB7_LOALO</name>
<evidence type="ECO:0000313" key="2">
    <source>
        <dbReference type="WBParaSite" id="EN70_6931"/>
    </source>
</evidence>
<reference evidence="1" key="1">
    <citation type="submission" date="2012-04" db="EMBL/GenBank/DDBJ databases">
        <title>The Genome Sequence of Loa loa.</title>
        <authorList>
            <consortium name="The Broad Institute Genome Sequencing Platform"/>
            <consortium name="Broad Institute Genome Sequencing Center for Infectious Disease"/>
            <person name="Nutman T.B."/>
            <person name="Fink D.L."/>
            <person name="Russ C."/>
            <person name="Young S."/>
            <person name="Zeng Q."/>
            <person name="Gargeya S."/>
            <person name="Alvarado L."/>
            <person name="Berlin A."/>
            <person name="Chapman S.B."/>
            <person name="Chen Z."/>
            <person name="Freedman E."/>
            <person name="Gellesch M."/>
            <person name="Goldberg J."/>
            <person name="Griggs A."/>
            <person name="Gujja S."/>
            <person name="Heilman E.R."/>
            <person name="Heiman D."/>
            <person name="Howarth C."/>
            <person name="Mehta T."/>
            <person name="Neiman D."/>
            <person name="Pearson M."/>
            <person name="Roberts A."/>
            <person name="Saif S."/>
            <person name="Shea T."/>
            <person name="Shenoy N."/>
            <person name="Sisk P."/>
            <person name="Stolte C."/>
            <person name="Sykes S."/>
            <person name="White J."/>
            <person name="Yandava C."/>
            <person name="Haas B."/>
            <person name="Henn M.R."/>
            <person name="Nusbaum C."/>
            <person name="Birren B."/>
        </authorList>
    </citation>
    <scope>NUCLEOTIDE SEQUENCE [LARGE SCALE GENOMIC DNA]</scope>
</reference>
<sequence length="69" mass="7724">MKHLRNGTYTTGVKSVEGKAWPCKTVQPKNKLVVVRSVDLRTGIVTTMNVAILSSLFQPSSLIYITPWY</sequence>
<organism evidence="1 2">
    <name type="scientific">Loa loa</name>
    <name type="common">Eye worm</name>
    <name type="synonym">Filaria loa</name>
    <dbReference type="NCBI Taxonomy" id="7209"/>
    <lineage>
        <taxon>Eukaryota</taxon>
        <taxon>Metazoa</taxon>
        <taxon>Ecdysozoa</taxon>
        <taxon>Nematoda</taxon>
        <taxon>Chromadorea</taxon>
        <taxon>Rhabditida</taxon>
        <taxon>Spirurina</taxon>
        <taxon>Spiruromorpha</taxon>
        <taxon>Filarioidea</taxon>
        <taxon>Onchocercidae</taxon>
        <taxon>Loa</taxon>
    </lineage>
</organism>
<reference evidence="2" key="2">
    <citation type="submission" date="2016-11" db="UniProtKB">
        <authorList>
            <consortium name="WormBaseParasite"/>
        </authorList>
    </citation>
    <scope>IDENTIFICATION</scope>
</reference>
<evidence type="ECO:0000313" key="1">
    <source>
        <dbReference type="Proteomes" id="UP000095285"/>
    </source>
</evidence>
<dbReference type="Proteomes" id="UP000095285">
    <property type="component" value="Unassembled WGS sequence"/>
</dbReference>
<keyword evidence="1" id="KW-1185">Reference proteome</keyword>
<dbReference type="WBParaSite" id="EN70_6931">
    <property type="protein sequence ID" value="EN70_6931"/>
    <property type="gene ID" value="EN70_6931"/>
</dbReference>
<accession>A0A1I7VWB7</accession>